<protein>
    <submittedName>
        <fullName evidence="1">Uncharacterized protein</fullName>
    </submittedName>
</protein>
<organism evidence="1 2">
    <name type="scientific">Cinchona calisaya</name>
    <dbReference type="NCBI Taxonomy" id="153742"/>
    <lineage>
        <taxon>Eukaryota</taxon>
        <taxon>Viridiplantae</taxon>
        <taxon>Streptophyta</taxon>
        <taxon>Embryophyta</taxon>
        <taxon>Tracheophyta</taxon>
        <taxon>Spermatophyta</taxon>
        <taxon>Magnoliopsida</taxon>
        <taxon>eudicotyledons</taxon>
        <taxon>Gunneridae</taxon>
        <taxon>Pentapetalae</taxon>
        <taxon>asterids</taxon>
        <taxon>lamiids</taxon>
        <taxon>Gentianales</taxon>
        <taxon>Rubiaceae</taxon>
        <taxon>Cinchonoideae</taxon>
        <taxon>Cinchoneae</taxon>
        <taxon>Cinchona</taxon>
    </lineage>
</organism>
<name>A0ABD2YHW2_9GENT</name>
<evidence type="ECO:0000313" key="2">
    <source>
        <dbReference type="Proteomes" id="UP001630127"/>
    </source>
</evidence>
<dbReference type="Proteomes" id="UP001630127">
    <property type="component" value="Unassembled WGS sequence"/>
</dbReference>
<dbReference type="EMBL" id="JBJUIK010000013">
    <property type="protein sequence ID" value="KAL3506976.1"/>
    <property type="molecule type" value="Genomic_DNA"/>
</dbReference>
<dbReference type="AlphaFoldDB" id="A0ABD2YHW2"/>
<comment type="caution">
    <text evidence="1">The sequence shown here is derived from an EMBL/GenBank/DDBJ whole genome shotgun (WGS) entry which is preliminary data.</text>
</comment>
<proteinExistence type="predicted"/>
<gene>
    <name evidence="1" type="ORF">ACH5RR_032358</name>
</gene>
<keyword evidence="2" id="KW-1185">Reference proteome</keyword>
<sequence length="94" mass="10618">METQNLENPSSQISTYSGQEFLHEGGMEVVKVTDINLWNELGLDFPESNIFKDVIIDDQARQAQAKYAQLQDENSIDITKPSLVSKEQQIADCK</sequence>
<reference evidence="1 2" key="1">
    <citation type="submission" date="2024-11" db="EMBL/GenBank/DDBJ databases">
        <title>A near-complete genome assembly of Cinchona calisaya.</title>
        <authorList>
            <person name="Lian D.C."/>
            <person name="Zhao X.W."/>
            <person name="Wei L."/>
        </authorList>
    </citation>
    <scope>NUCLEOTIDE SEQUENCE [LARGE SCALE GENOMIC DNA]</scope>
    <source>
        <tissue evidence="1">Nenye</tissue>
    </source>
</reference>
<evidence type="ECO:0000313" key="1">
    <source>
        <dbReference type="EMBL" id="KAL3506976.1"/>
    </source>
</evidence>
<accession>A0ABD2YHW2</accession>